<keyword evidence="2" id="KW-0732">Signal</keyword>
<dbReference type="InterPro" id="IPR008969">
    <property type="entry name" value="CarboxyPept-like_regulatory"/>
</dbReference>
<dbReference type="InterPro" id="IPR023997">
    <property type="entry name" value="TonB-dep_OMP_SusC/RagA_CS"/>
</dbReference>
<dbReference type="RefSeq" id="WP_183305285.1">
    <property type="nucleotide sequence ID" value="NZ_JACIEP010000001.1"/>
</dbReference>
<keyword evidence="1" id="KW-0998">Cell outer membrane</keyword>
<dbReference type="SUPFAM" id="SSF56935">
    <property type="entry name" value="Porins"/>
    <property type="match status" value="1"/>
</dbReference>
<dbReference type="Pfam" id="PF13715">
    <property type="entry name" value="CarbopepD_reg_2"/>
    <property type="match status" value="1"/>
</dbReference>
<evidence type="ECO:0000259" key="3">
    <source>
        <dbReference type="Pfam" id="PF07715"/>
    </source>
</evidence>
<keyword evidence="5" id="KW-1185">Reference proteome</keyword>
<dbReference type="NCBIfam" id="TIGR04056">
    <property type="entry name" value="OMP_RagA_SusC"/>
    <property type="match status" value="1"/>
</dbReference>
<comment type="caution">
    <text evidence="4">The sequence shown here is derived from an EMBL/GenBank/DDBJ whole genome shotgun (WGS) entry which is preliminary data.</text>
</comment>
<dbReference type="Proteomes" id="UP000555103">
    <property type="component" value="Unassembled WGS sequence"/>
</dbReference>
<reference evidence="4 5" key="1">
    <citation type="submission" date="2020-08" db="EMBL/GenBank/DDBJ databases">
        <title>Genomic Encyclopedia of Type Strains, Phase IV (KMG-IV): sequencing the most valuable type-strain genomes for metagenomic binning, comparative biology and taxonomic classification.</title>
        <authorList>
            <person name="Goeker M."/>
        </authorList>
    </citation>
    <scope>NUCLEOTIDE SEQUENCE [LARGE SCALE GENOMIC DNA]</scope>
    <source>
        <strain evidence="4 5">DSM 104969</strain>
    </source>
</reference>
<dbReference type="InterPro" id="IPR037066">
    <property type="entry name" value="Plug_dom_sf"/>
</dbReference>
<evidence type="ECO:0000256" key="2">
    <source>
        <dbReference type="SAM" id="SignalP"/>
    </source>
</evidence>
<dbReference type="PROSITE" id="PS52016">
    <property type="entry name" value="TONB_DEPENDENT_REC_3"/>
    <property type="match status" value="1"/>
</dbReference>
<evidence type="ECO:0000256" key="1">
    <source>
        <dbReference type="PROSITE-ProRule" id="PRU01360"/>
    </source>
</evidence>
<keyword evidence="1" id="KW-0813">Transport</keyword>
<accession>A0A840CGJ6</accession>
<sequence length="1030" mass="116814">MKRLILFIISIQFFTFAFAQQQFQVRGKVSSTTGELLVGVSVVVEGTTNGTMTDVDGNYELTVKPSDKLVFSLISFKKVTKNIQGQRVIDVVMEEDQTNLDEVVVVAYGKAKRITMTGAVSAISAREIRTIPTSSVQNALYGKLPGFFAQQRSGQPGKDASDFYIRGVSSLNTDGNKPLIIVDDVQYTYDQLQQINVNEIESISLLKDASTTAIYGIKGANGVLVVRTRRGSEGKPTINVRLETGITMPVRTPKFLNSYQAAQLVNEAYENDGLMSQRPFSDEDIRLFKTGEDPYGHPDVNWYDAIYKSTASQSNANIDVSGGTKKLRYFVTGGMFSQNGLIKNFEDPFNEVNTNYFYRRFNYRTNLDFDVTNTTNLRLDMTSRFMNINEPSSYNTTGEIYNFSKMRPYSAPFMNPDGSYAYHYGTDDMDPTLNARLANEGYKRTRRYDSNILFGATQKLDFITDGLSASARIAYSSIDENSRRVFRDKSWYPTYHYDSKSNSYSLSPKGKYNYDPYELLGDAEKSIKDLNIQGFINYEKVIKEDHNLKAMFVYNRQSRTVDKDGLASASVPENFEGFTGTVNYNYKNKYLLDFNVAYNGTDRFGKDNRYGWFPAVGVGYNIAEEPFFQEKFPNVQLLKVRGSFGLVGSDVTPGDRYLYRQIYKEGDGYYFGDKAETKWTSYKEGNLANPNVTWEKARKFDVGIDANLFNKLSFTVDYFYDYRYDQLVQRESIPLIIGGDLPRENLGETENWGFDGQIAFNDKFGDFGFNTNFVFSYAKNKIIYQAEAQQRYPWLAKTGKPIGQPFGYTWDGYYTKEDIDIINAGNPDKKVAVPNVPVVAGDLKYRDLNGDGVIDDFDKGPIGKPNLPTTTLGWTIGGSYKGITLSVLFQGSFDYSFSITGTGIESFKSQFQPVHLKRWTQERVDNGEKIDFPRLTTNPSTVSSSETYMSDFWLVNAMYVRLKTIDLSYQLPAKILPKGIDNARLYMNAYNLFTWTNFDKYQQDPEIESNSAGDAYMNQRVINFGVQVSF</sequence>
<dbReference type="InterPro" id="IPR023996">
    <property type="entry name" value="TonB-dep_OMP_SusC/RagA"/>
</dbReference>
<dbReference type="InterPro" id="IPR012910">
    <property type="entry name" value="Plug_dom"/>
</dbReference>
<dbReference type="FunFam" id="2.170.130.10:FF:000003">
    <property type="entry name" value="SusC/RagA family TonB-linked outer membrane protein"/>
    <property type="match status" value="1"/>
</dbReference>
<comment type="subcellular location">
    <subcellularLocation>
        <location evidence="1">Cell outer membrane</location>
        <topology evidence="1">Multi-pass membrane protein</topology>
    </subcellularLocation>
</comment>
<comment type="similarity">
    <text evidence="1">Belongs to the TonB-dependent receptor family.</text>
</comment>
<feature type="domain" description="TonB-dependent receptor plug" evidence="3">
    <location>
        <begin position="115"/>
        <end position="223"/>
    </location>
</feature>
<dbReference type="Gene3D" id="2.170.130.10">
    <property type="entry name" value="TonB-dependent receptor, plug domain"/>
    <property type="match status" value="1"/>
</dbReference>
<evidence type="ECO:0000313" key="4">
    <source>
        <dbReference type="EMBL" id="MBB4034341.1"/>
    </source>
</evidence>
<dbReference type="InterPro" id="IPR039426">
    <property type="entry name" value="TonB-dep_rcpt-like"/>
</dbReference>
<dbReference type="GO" id="GO:0009279">
    <property type="term" value="C:cell outer membrane"/>
    <property type="evidence" value="ECO:0007669"/>
    <property type="project" value="UniProtKB-SubCell"/>
</dbReference>
<dbReference type="SUPFAM" id="SSF49464">
    <property type="entry name" value="Carboxypeptidase regulatory domain-like"/>
    <property type="match status" value="1"/>
</dbReference>
<organism evidence="4 5">
    <name type="scientific">Dysgonomonas hofstadii</name>
    <dbReference type="NCBI Taxonomy" id="637886"/>
    <lineage>
        <taxon>Bacteria</taxon>
        <taxon>Pseudomonadati</taxon>
        <taxon>Bacteroidota</taxon>
        <taxon>Bacteroidia</taxon>
        <taxon>Bacteroidales</taxon>
        <taxon>Dysgonomonadaceae</taxon>
        <taxon>Dysgonomonas</taxon>
    </lineage>
</organism>
<keyword evidence="1" id="KW-1134">Transmembrane beta strand</keyword>
<feature type="signal peptide" evidence="2">
    <location>
        <begin position="1"/>
        <end position="19"/>
    </location>
</feature>
<dbReference type="AlphaFoldDB" id="A0A840CGJ6"/>
<protein>
    <submittedName>
        <fullName evidence="4">TonB-linked SusC/RagA family outer membrane protein</fullName>
    </submittedName>
</protein>
<dbReference type="Gene3D" id="2.60.40.1120">
    <property type="entry name" value="Carboxypeptidase-like, regulatory domain"/>
    <property type="match status" value="1"/>
</dbReference>
<keyword evidence="1" id="KW-0472">Membrane</keyword>
<keyword evidence="1" id="KW-0812">Transmembrane</keyword>
<dbReference type="Pfam" id="PF07715">
    <property type="entry name" value="Plug"/>
    <property type="match status" value="1"/>
</dbReference>
<name>A0A840CGJ6_9BACT</name>
<proteinExistence type="inferred from homology"/>
<dbReference type="NCBIfam" id="TIGR04057">
    <property type="entry name" value="SusC_RagA_signa"/>
    <property type="match status" value="1"/>
</dbReference>
<dbReference type="EMBL" id="JACIEP010000001">
    <property type="protein sequence ID" value="MBB4034341.1"/>
    <property type="molecule type" value="Genomic_DNA"/>
</dbReference>
<evidence type="ECO:0000313" key="5">
    <source>
        <dbReference type="Proteomes" id="UP000555103"/>
    </source>
</evidence>
<feature type="chain" id="PRO_5032936010" evidence="2">
    <location>
        <begin position="20"/>
        <end position="1030"/>
    </location>
</feature>
<gene>
    <name evidence="4" type="ORF">GGR21_000226</name>
</gene>